<dbReference type="Proteomes" id="UP000002595">
    <property type="component" value="Chromosome"/>
</dbReference>
<evidence type="ECO:0000313" key="1">
    <source>
        <dbReference type="EMBL" id="ABL88720.1"/>
    </source>
</evidence>
<dbReference type="HOGENOM" id="CLU_544710_0_0_2"/>
<gene>
    <name evidence="1" type="ordered locus">Pisl_1566</name>
</gene>
<dbReference type="STRING" id="384616.Pisl_1566"/>
<dbReference type="OrthoDB" id="27462at2157"/>
<accession>A1RUT8</accession>
<dbReference type="GeneID" id="4616553"/>
<dbReference type="EMBL" id="CP000504">
    <property type="protein sequence ID" value="ABL88720.1"/>
    <property type="molecule type" value="Genomic_DNA"/>
</dbReference>
<dbReference type="KEGG" id="pis:Pisl_1566"/>
<proteinExistence type="predicted"/>
<name>A1RUT8_PYRIL</name>
<organism evidence="1 2">
    <name type="scientific">Pyrobaculum islandicum (strain DSM 4184 / JCM 9189 / GEO3)</name>
    <dbReference type="NCBI Taxonomy" id="384616"/>
    <lineage>
        <taxon>Archaea</taxon>
        <taxon>Thermoproteota</taxon>
        <taxon>Thermoprotei</taxon>
        <taxon>Thermoproteales</taxon>
        <taxon>Thermoproteaceae</taxon>
        <taxon>Pyrobaculum</taxon>
    </lineage>
</organism>
<evidence type="ECO:0000313" key="2">
    <source>
        <dbReference type="Proteomes" id="UP000002595"/>
    </source>
</evidence>
<dbReference type="eggNOG" id="arCOG05503">
    <property type="taxonomic scope" value="Archaea"/>
</dbReference>
<protein>
    <submittedName>
        <fullName evidence="1">Uncharacterized protein</fullName>
    </submittedName>
</protein>
<dbReference type="RefSeq" id="WP_011763295.1">
    <property type="nucleotide sequence ID" value="NC_008701.1"/>
</dbReference>
<keyword evidence="2" id="KW-1185">Reference proteome</keyword>
<reference evidence="1" key="1">
    <citation type="submission" date="2006-12" db="EMBL/GenBank/DDBJ databases">
        <title>Complete sequence of Pyrobaculum islandicum DSM 4184.</title>
        <authorList>
            <person name="Copeland A."/>
            <person name="Lucas S."/>
            <person name="Lapidus A."/>
            <person name="Barry K."/>
            <person name="Detter J.C."/>
            <person name="Glavina del Rio T."/>
            <person name="Dalin E."/>
            <person name="Tice H."/>
            <person name="Pitluck S."/>
            <person name="Meincke L."/>
            <person name="Brettin T."/>
            <person name="Bruce D."/>
            <person name="Han C."/>
            <person name="Tapia R."/>
            <person name="Gilna P."/>
            <person name="Schmutz J."/>
            <person name="Larimer F."/>
            <person name="Land M."/>
            <person name="Hauser L."/>
            <person name="Kyrpides N."/>
            <person name="Mikhailova N."/>
            <person name="Cozen A.E."/>
            <person name="Fitz-Gibbon S.T."/>
            <person name="House C.H."/>
            <person name="Saltikov C."/>
            <person name="Lowe T."/>
            <person name="Richardson P."/>
        </authorList>
    </citation>
    <scope>NUCLEOTIDE SEQUENCE [LARGE SCALE GENOMIC DNA]</scope>
    <source>
        <strain evidence="1">DSM 4184</strain>
    </source>
</reference>
<dbReference type="AlphaFoldDB" id="A1RUT8"/>
<sequence length="498" mass="55013">MLGFLFILINTTAIAVPITSIPFIYTTSLGGCANFSAYLDPLTPWGIASVYAISNNGVLTQPTLDHYPTPKYLRGRICGDFVTVKVDRWRSLAPLVPISIKGEDSAYLYQGVPYVINGTAVIKIKSFTPPLVEGRYVYKVGSTSAFGVYIEKYIVYDTAQVLAYGIANITYISLSDDKPDYYVEIPTRGVKIEGVKPWAPDFQLYFAPNQTTVVGRPRLVVEQIKIPVLGECRGVATVVNPLERPLRVYVKLETGEEYALSFYYLPDNITTWRLREVVARTIDGQNLPVYLVTTDDGASVGLCVVEGVSYFVYVKTNSTTYRYPAEVKNGVVEAFTDLVKPRVIAPGFNATVEPDVVKTGSNVTVRLYYNGTFVAEFIKKASPIIVINVSSLFHKIKVVDALGSPLTTFTIYVGSLKFYGHNGVAEIIPVEERAAVEINGVRYLAQIRPEIKVPTLTQESFLKIAAAATTVGVTTAFALRRKEPRATREKIERDVVEV</sequence>